<dbReference type="CDD" id="cd09420">
    <property type="entry name" value="LIM3_Prickle"/>
    <property type="match status" value="1"/>
</dbReference>
<dbReference type="CDD" id="cd09418">
    <property type="entry name" value="LIM2_Prickle"/>
    <property type="match status" value="1"/>
</dbReference>
<feature type="compositionally biased region" description="Polar residues" evidence="10">
    <location>
        <begin position="784"/>
        <end position="803"/>
    </location>
</feature>
<feature type="compositionally biased region" description="Basic and acidic residues" evidence="10">
    <location>
        <begin position="982"/>
        <end position="1000"/>
    </location>
</feature>
<dbReference type="InterPro" id="IPR033723">
    <property type="entry name" value="PET_prickle"/>
</dbReference>
<feature type="domain" description="PET" evidence="12">
    <location>
        <begin position="457"/>
        <end position="569"/>
    </location>
</feature>
<feature type="domain" description="LIM zinc-binding" evidence="11">
    <location>
        <begin position="564"/>
        <end position="628"/>
    </location>
</feature>
<keyword evidence="3" id="KW-0677">Repeat</keyword>
<dbReference type="PROSITE" id="PS00478">
    <property type="entry name" value="LIM_DOMAIN_1"/>
    <property type="match status" value="1"/>
</dbReference>
<dbReference type="InterPro" id="IPR010442">
    <property type="entry name" value="PET_domain"/>
</dbReference>
<feature type="compositionally biased region" description="Low complexity" evidence="10">
    <location>
        <begin position="432"/>
        <end position="445"/>
    </location>
</feature>
<dbReference type="PROSITE" id="PS50023">
    <property type="entry name" value="LIM_DOMAIN_2"/>
    <property type="match status" value="2"/>
</dbReference>
<dbReference type="GO" id="GO:0008270">
    <property type="term" value="F:zinc ion binding"/>
    <property type="evidence" value="ECO:0007669"/>
    <property type="project" value="InterPro"/>
</dbReference>
<reference evidence="13" key="1">
    <citation type="submission" date="2018-04" db="EMBL/GenBank/DDBJ databases">
        <authorList>
            <person name="Go L.Y."/>
            <person name="Mitchell J.A."/>
        </authorList>
    </citation>
    <scope>NUCLEOTIDE SEQUENCE</scope>
    <source>
        <tissue evidence="13">Whole organism</tissue>
    </source>
</reference>
<dbReference type="InterPro" id="IPR001781">
    <property type="entry name" value="Znf_LIM"/>
</dbReference>
<comment type="similarity">
    <text evidence="1">Belongs to the prickle / espinas / testin family.</text>
</comment>
<dbReference type="PANTHER" id="PTHR24211:SF20">
    <property type="entry name" value="PROTEIN ESPINAS-RELATED"/>
    <property type="match status" value="1"/>
</dbReference>
<dbReference type="CDD" id="cd09827">
    <property type="entry name" value="PET_Prickle"/>
    <property type="match status" value="1"/>
</dbReference>
<keyword evidence="5 9" id="KW-0440">LIM domain</keyword>
<evidence type="ECO:0000256" key="4">
    <source>
        <dbReference type="ARBA" id="ARBA00022833"/>
    </source>
</evidence>
<dbReference type="PANTHER" id="PTHR24211">
    <property type="entry name" value="LIM DOMAIN-CONTAINING PROTEIN"/>
    <property type="match status" value="1"/>
</dbReference>
<dbReference type="SMART" id="SM00132">
    <property type="entry name" value="LIM"/>
    <property type="match status" value="3"/>
</dbReference>
<dbReference type="SUPFAM" id="SSF57716">
    <property type="entry name" value="Glucocorticoid receptor-like (DNA-binding domain)"/>
    <property type="match status" value="2"/>
</dbReference>
<evidence type="ECO:0000256" key="7">
    <source>
        <dbReference type="ARBA" id="ARBA00064768"/>
    </source>
</evidence>
<feature type="compositionally biased region" description="Basic residues" evidence="10">
    <location>
        <begin position="1024"/>
        <end position="1036"/>
    </location>
</feature>
<feature type="region of interest" description="Disordered" evidence="10">
    <location>
        <begin position="749"/>
        <end position="852"/>
    </location>
</feature>
<feature type="region of interest" description="Disordered" evidence="10">
    <location>
        <begin position="134"/>
        <end position="178"/>
    </location>
</feature>
<protein>
    <recommendedName>
        <fullName evidence="8">Protein prickle</fullName>
    </recommendedName>
</protein>
<feature type="region of interest" description="Disordered" evidence="10">
    <location>
        <begin position="935"/>
        <end position="1130"/>
    </location>
</feature>
<evidence type="ECO:0000259" key="12">
    <source>
        <dbReference type="PROSITE" id="PS51303"/>
    </source>
</evidence>
<feature type="region of interest" description="Disordered" evidence="10">
    <location>
        <begin position="60"/>
        <end position="111"/>
    </location>
</feature>
<feature type="compositionally biased region" description="Polar residues" evidence="10">
    <location>
        <begin position="935"/>
        <end position="953"/>
    </location>
</feature>
<comment type="subunit">
    <text evidence="7">Interacts with dsh; PET and LIM domains interact with dsh DEP domain, in wing cells. Interacts with Vang in photoreceptor cells.</text>
</comment>
<feature type="compositionally biased region" description="Low complexity" evidence="10">
    <location>
        <begin position="1049"/>
        <end position="1060"/>
    </location>
</feature>
<dbReference type="CDD" id="cd09415">
    <property type="entry name" value="LIM1_Prickle"/>
    <property type="match status" value="1"/>
</dbReference>
<dbReference type="FunFam" id="2.10.110.10:FF:000005">
    <property type="entry name" value="Testin isoform 1"/>
    <property type="match status" value="1"/>
</dbReference>
<dbReference type="EMBL" id="UFQS01000067">
    <property type="protein sequence ID" value="SSW98992.1"/>
    <property type="molecule type" value="Genomic_DNA"/>
</dbReference>
<dbReference type="Pfam" id="PF00412">
    <property type="entry name" value="LIM"/>
    <property type="match status" value="3"/>
</dbReference>
<evidence type="ECO:0000256" key="1">
    <source>
        <dbReference type="ARBA" id="ARBA00008268"/>
    </source>
</evidence>
<evidence type="ECO:0000256" key="10">
    <source>
        <dbReference type="SAM" id="MobiDB-lite"/>
    </source>
</evidence>
<dbReference type="Gene3D" id="2.10.110.10">
    <property type="entry name" value="Cysteine Rich Protein"/>
    <property type="match status" value="3"/>
</dbReference>
<gene>
    <name evidence="14" type="primary">CSON013495</name>
</gene>
<evidence type="ECO:0000256" key="9">
    <source>
        <dbReference type="PROSITE-ProRule" id="PRU00125"/>
    </source>
</evidence>
<feature type="region of interest" description="Disordered" evidence="10">
    <location>
        <begin position="427"/>
        <end position="455"/>
    </location>
</feature>
<feature type="compositionally biased region" description="Basic and acidic residues" evidence="10">
    <location>
        <begin position="99"/>
        <end position="111"/>
    </location>
</feature>
<evidence type="ECO:0000313" key="14">
    <source>
        <dbReference type="EMBL" id="SSX19374.1"/>
    </source>
</evidence>
<feature type="compositionally biased region" description="Basic and acidic residues" evidence="10">
    <location>
        <begin position="1116"/>
        <end position="1130"/>
    </location>
</feature>
<feature type="compositionally biased region" description="Polar residues" evidence="10">
    <location>
        <begin position="285"/>
        <end position="294"/>
    </location>
</feature>
<feature type="compositionally biased region" description="Basic and acidic residues" evidence="10">
    <location>
        <begin position="1082"/>
        <end position="1091"/>
    </location>
</feature>
<feature type="compositionally biased region" description="Polar residues" evidence="10">
    <location>
        <begin position="835"/>
        <end position="844"/>
    </location>
</feature>
<dbReference type="InterPro" id="IPR033725">
    <property type="entry name" value="LIM1_prickle"/>
</dbReference>
<evidence type="ECO:0000256" key="3">
    <source>
        <dbReference type="ARBA" id="ARBA00022737"/>
    </source>
</evidence>
<feature type="compositionally biased region" description="Low complexity" evidence="10">
    <location>
        <begin position="1068"/>
        <end position="1081"/>
    </location>
</feature>
<dbReference type="GO" id="GO:0030182">
    <property type="term" value="P:neuron differentiation"/>
    <property type="evidence" value="ECO:0007669"/>
    <property type="project" value="UniProtKB-ARBA"/>
</dbReference>
<dbReference type="Pfam" id="PF06297">
    <property type="entry name" value="PET"/>
    <property type="match status" value="1"/>
</dbReference>
<evidence type="ECO:0000259" key="11">
    <source>
        <dbReference type="PROSITE" id="PS50023"/>
    </source>
</evidence>
<dbReference type="InterPro" id="IPR033726">
    <property type="entry name" value="LIM2_prickle"/>
</dbReference>
<organism evidence="14">
    <name type="scientific">Culicoides sonorensis</name>
    <name type="common">Biting midge</name>
    <dbReference type="NCBI Taxonomy" id="179676"/>
    <lineage>
        <taxon>Eukaryota</taxon>
        <taxon>Metazoa</taxon>
        <taxon>Ecdysozoa</taxon>
        <taxon>Arthropoda</taxon>
        <taxon>Hexapoda</taxon>
        <taxon>Insecta</taxon>
        <taxon>Pterygota</taxon>
        <taxon>Neoptera</taxon>
        <taxon>Endopterygota</taxon>
        <taxon>Diptera</taxon>
        <taxon>Nematocera</taxon>
        <taxon>Chironomoidea</taxon>
        <taxon>Ceratopogonidae</taxon>
        <taxon>Ceratopogoninae</taxon>
        <taxon>Culicoides</taxon>
        <taxon>Monoculicoides</taxon>
    </lineage>
</organism>
<keyword evidence="4 9" id="KW-0862">Zinc</keyword>
<dbReference type="InterPro" id="IPR047120">
    <property type="entry name" value="Pk/Esn/Tes"/>
</dbReference>
<evidence type="ECO:0000256" key="8">
    <source>
        <dbReference type="ARBA" id="ARBA00073341"/>
    </source>
</evidence>
<dbReference type="FunFam" id="2.10.110.10:FF:000035">
    <property type="entry name" value="prickle-like protein 2 isoform X1"/>
    <property type="match status" value="1"/>
</dbReference>
<proteinExistence type="inferred from homology"/>
<evidence type="ECO:0000313" key="13">
    <source>
        <dbReference type="EMBL" id="SSW98992.1"/>
    </source>
</evidence>
<dbReference type="FunFam" id="2.10.110.10:FF:000022">
    <property type="entry name" value="prickle-like protein 2 isoform X1"/>
    <property type="match status" value="1"/>
</dbReference>
<evidence type="ECO:0000256" key="6">
    <source>
        <dbReference type="ARBA" id="ARBA00059227"/>
    </source>
</evidence>
<name>A0A336LMA4_CULSO</name>
<dbReference type="PROSITE" id="PS51303">
    <property type="entry name" value="PET"/>
    <property type="match status" value="1"/>
</dbReference>
<feature type="region of interest" description="Disordered" evidence="10">
    <location>
        <begin position="272"/>
        <end position="316"/>
    </location>
</feature>
<reference evidence="14" key="2">
    <citation type="submission" date="2018-07" db="EMBL/GenBank/DDBJ databases">
        <authorList>
            <person name="Quirk P.G."/>
            <person name="Krulwich T.A."/>
        </authorList>
    </citation>
    <scope>NUCLEOTIDE SEQUENCE</scope>
</reference>
<dbReference type="AlphaFoldDB" id="A0A336LMA4"/>
<evidence type="ECO:0000256" key="5">
    <source>
        <dbReference type="ARBA" id="ARBA00023038"/>
    </source>
</evidence>
<comment type="function">
    <text evidence="6">Acts in a planar cell polarity (PCP) complex; polarization along the apical/basal axis of epithelial cells. PCP signaling in the wing disk requires the receptor fz and the cytoplasmic proteins dsh and pk. These act in a feedback loop leading to activation of the jnk cascade and subsequent polarized arrangement of hairs and bristles. Dgo and pk compete with one another for dsh binding, thereby modulating fz dsh activity and ensuring tight control over fz PCP signaling. Vang, stan and pk function together to regulate the establishment of tissue polarity in the adult eye.</text>
</comment>
<keyword evidence="2 9" id="KW-0479">Metal-binding</keyword>
<sequence>MMFKQQETTVNTIQPRTANLLACRQWWKVCFLYGDQEKYYRQIYGKAASQRLALAQKNNHSTHNSLISSPSSSPNNQRIIYPTKQHSPVVLNGSPSKSNDTRKRTRECEKEQIIPHSRVTVLDDPFLFGIDHDGCGSDSGIDANPKSSKSPPLPPKEPKPILKTRLPPKPPNLSNSFNHNTENLTNIARNRNGIVDLSEIFKDIHSLNDNSVQPQYEINELSNNNHNKMDNITNDTDGVLLDKCIFKMILLTITFKLICRPIRRTTQQMSYPLQVPSPQHHPHLSAQSSSNSTIPSGLMMSPPHPLSPSHTQHRQVQHLPMEIQGQPQQHNQTVPLSQNYVHPYQSSSNLQIISAMQPNNNQDGIVGISSVVAPTASMTTTHHPPLPLLSMKQQQQHFNNKITTIENGAHATLEMNLYGQQMVATSPHMTRQNQHQQNLSQNQNHFSHHHGHQHVPLDIQRHSQSDDDSGCALEEYTWVPPGLRPDQVHLYFSAIPEDKIPYVNSVGERYRVRQLLQQLPPHDNEVRYCHSLTDEERKELRLFSAQRKREALGRGAVKQLVQNIPCDGCEERMGPGEIGVYASRFGPNSCWHPSCFVCFVCKELLVDLIYFHREGRLYCGRHHAETLKPRCSACDEIILADECTEAEGRAWHMKHFACFECDKQLGGQRYIMRDGKPYCLHCFDAMFAEYCDYCGEPIGVDQGQMSHDGQHWHATDQCFACSTCRCSLLGRPFLPRRGAIYCSIACSKGEPPTPSDSSGPGQRTPRNKPVTGAKMPNIVKGMSDNESSTPPASPRRNLTTIGTNLAKDVVKSPKIGTSRVSSNSCSPKPDGFAGPSNTPNNEMSESPIPSVCPTKSLDRVVLERNLEKLLVEKSSHSKSPENEQQLFDMTDFASKLPDVSREQSTQYPPPLKHPAAASDHLKLNLMNISMTSSMPELSAKQNPSVTGTGTCATTPEDITPPDMAELTRTDSQIIVLPKPIPIKKEVRFETPPDHNQDSLRRSRTSSGRRNNHRSNNHSSTGNGKRAHRSGRRHSRKYSVENSKQALKVSSPSTSQSNHHSIQNDDSDASSVCSTCSSSSSSGDEKAYELPPRRTYLGSRVSYMPNDALAAARRRKQSQESDKDNKNCIIS</sequence>
<dbReference type="InterPro" id="IPR033727">
    <property type="entry name" value="LIM3_prickle"/>
</dbReference>
<dbReference type="VEuPathDB" id="VectorBase:CSON013495"/>
<feature type="domain" description="LIM zinc-binding" evidence="11">
    <location>
        <begin position="629"/>
        <end position="689"/>
    </location>
</feature>
<evidence type="ECO:0000256" key="2">
    <source>
        <dbReference type="ARBA" id="ARBA00022723"/>
    </source>
</evidence>
<accession>A0A336LMA4</accession>
<dbReference type="EMBL" id="UFQT01000067">
    <property type="protein sequence ID" value="SSX19374.1"/>
    <property type="molecule type" value="Genomic_DNA"/>
</dbReference>